<comment type="caution">
    <text evidence="1">The sequence shown here is derived from an EMBL/GenBank/DDBJ whole genome shotgun (WGS) entry which is preliminary data.</text>
</comment>
<accession>A0A1Q9EA37</accession>
<dbReference type="EMBL" id="LSRX01000214">
    <property type="protein sequence ID" value="OLQ04268.1"/>
    <property type="molecule type" value="Genomic_DNA"/>
</dbReference>
<sequence>MHVQSTQMVDPVFFGTIIDEQTVDIIAPRGRLEENHVRSVQGETGGESMMRVAFCSMAPIRASHWDMPMYSCCKLSSYREDPFIKIGETIVQIAFWNFMNVRGNVAKSWVGDGFSMVSISGDSMDDATWCTITKEEDFGTVAAKLDSLVRTNYRIYTATFGKNLLKAYTSWLATPAGDRANLRGREVVDLSLSDREIFEGLQGEDEWIESGMHEVFEYLYRGTRLACWDLTVSAKSSLQCRHRPV</sequence>
<dbReference type="OrthoDB" id="481001at2759"/>
<reference evidence="1 2" key="1">
    <citation type="submission" date="2016-02" db="EMBL/GenBank/DDBJ databases">
        <title>Genome analysis of coral dinoflagellate symbionts highlights evolutionary adaptations to a symbiotic lifestyle.</title>
        <authorList>
            <person name="Aranda M."/>
            <person name="Li Y."/>
            <person name="Liew Y.J."/>
            <person name="Baumgarten S."/>
            <person name="Simakov O."/>
            <person name="Wilson M."/>
            <person name="Piel J."/>
            <person name="Ashoor H."/>
            <person name="Bougouffa S."/>
            <person name="Bajic V.B."/>
            <person name="Ryu T."/>
            <person name="Ravasi T."/>
            <person name="Bayer T."/>
            <person name="Micklem G."/>
            <person name="Kim H."/>
            <person name="Bhak J."/>
            <person name="Lajeunesse T.C."/>
            <person name="Voolstra C.R."/>
        </authorList>
    </citation>
    <scope>NUCLEOTIDE SEQUENCE [LARGE SCALE GENOMIC DNA]</scope>
    <source>
        <strain evidence="1 2">CCMP2467</strain>
    </source>
</reference>
<organism evidence="1 2">
    <name type="scientific">Symbiodinium microadriaticum</name>
    <name type="common">Dinoflagellate</name>
    <name type="synonym">Zooxanthella microadriatica</name>
    <dbReference type="NCBI Taxonomy" id="2951"/>
    <lineage>
        <taxon>Eukaryota</taxon>
        <taxon>Sar</taxon>
        <taxon>Alveolata</taxon>
        <taxon>Dinophyceae</taxon>
        <taxon>Suessiales</taxon>
        <taxon>Symbiodiniaceae</taxon>
        <taxon>Symbiodinium</taxon>
    </lineage>
</organism>
<proteinExistence type="predicted"/>
<protein>
    <submittedName>
        <fullName evidence="1">Uncharacterized protein</fullName>
    </submittedName>
</protein>
<keyword evidence="2" id="KW-1185">Reference proteome</keyword>
<gene>
    <name evidence="1" type="ORF">AK812_SmicGene12645</name>
</gene>
<evidence type="ECO:0000313" key="1">
    <source>
        <dbReference type="EMBL" id="OLQ04268.1"/>
    </source>
</evidence>
<name>A0A1Q9EA37_SYMMI</name>
<dbReference type="AlphaFoldDB" id="A0A1Q9EA37"/>
<dbReference type="Proteomes" id="UP000186817">
    <property type="component" value="Unassembled WGS sequence"/>
</dbReference>
<evidence type="ECO:0000313" key="2">
    <source>
        <dbReference type="Proteomes" id="UP000186817"/>
    </source>
</evidence>